<proteinExistence type="inferred from homology"/>
<dbReference type="GO" id="GO:0050661">
    <property type="term" value="F:NADP binding"/>
    <property type="evidence" value="ECO:0007669"/>
    <property type="project" value="InterPro"/>
</dbReference>
<dbReference type="Gene3D" id="3.50.50.60">
    <property type="entry name" value="FAD/NAD(P)-binding domain"/>
    <property type="match status" value="1"/>
</dbReference>
<dbReference type="SUPFAM" id="SSF51905">
    <property type="entry name" value="FAD/NAD(P)-binding domain"/>
    <property type="match status" value="2"/>
</dbReference>
<accession>A0A9P6VNH0</accession>
<dbReference type="AlphaFoldDB" id="A0A9P6VNH0"/>
<comment type="similarity">
    <text evidence="1">Belongs to the FMO family.</text>
</comment>
<reference evidence="5" key="1">
    <citation type="submission" date="2019-07" db="EMBL/GenBank/DDBJ databases">
        <title>Hyphodiscus hymeniophilus genome sequencing and assembly.</title>
        <authorList>
            <person name="Kramer G."/>
            <person name="Nodwell J."/>
        </authorList>
    </citation>
    <scope>NUCLEOTIDE SEQUENCE</scope>
    <source>
        <strain evidence="5">ATCC 34498</strain>
    </source>
</reference>
<protein>
    <submittedName>
        <fullName evidence="5">FAD-dependent monooxygenase DEP4</fullName>
    </submittedName>
</protein>
<keyword evidence="2" id="KW-0285">Flavoprotein</keyword>
<dbReference type="InterPro" id="IPR036188">
    <property type="entry name" value="FAD/NAD-bd_sf"/>
</dbReference>
<dbReference type="PANTHER" id="PTHR23023">
    <property type="entry name" value="DIMETHYLANILINE MONOOXYGENASE"/>
    <property type="match status" value="1"/>
</dbReference>
<dbReference type="Proteomes" id="UP000785200">
    <property type="component" value="Unassembled WGS sequence"/>
</dbReference>
<dbReference type="InterPro" id="IPR020946">
    <property type="entry name" value="Flavin_mOase-like"/>
</dbReference>
<organism evidence="5 6">
    <name type="scientific">Hyphodiscus hymeniophilus</name>
    <dbReference type="NCBI Taxonomy" id="353542"/>
    <lineage>
        <taxon>Eukaryota</taxon>
        <taxon>Fungi</taxon>
        <taxon>Dikarya</taxon>
        <taxon>Ascomycota</taxon>
        <taxon>Pezizomycotina</taxon>
        <taxon>Leotiomycetes</taxon>
        <taxon>Helotiales</taxon>
        <taxon>Hyphodiscaceae</taxon>
        <taxon>Hyphodiscus</taxon>
    </lineage>
</organism>
<dbReference type="InterPro" id="IPR050346">
    <property type="entry name" value="FMO-like"/>
</dbReference>
<evidence type="ECO:0000313" key="6">
    <source>
        <dbReference type="Proteomes" id="UP000785200"/>
    </source>
</evidence>
<keyword evidence="6" id="KW-1185">Reference proteome</keyword>
<dbReference type="GO" id="GO:0050660">
    <property type="term" value="F:flavin adenine dinucleotide binding"/>
    <property type="evidence" value="ECO:0007669"/>
    <property type="project" value="InterPro"/>
</dbReference>
<sequence length="602" mass="67024">MSAPTSSRVIVVGAGWTGLAAAKTYLQLFPYVSLTIIDSDSTVGGVWSASRIYPSLIADSCAAIFDYSDFSMAEVLGIDKWEDLPAEKVHEYLEAYVDKFDLRKRLRLDTSVSGIEKLAEGQWKLEVGDADERNGRREVLTCDKLIVATGTSSTPSFPHGIDWSSFEGPVMHSKEVGTKHELLTSNNIKRVTVVGGNKSAVDVVNLCALAGKEVDWVIRKEGYGPGVLFEARTHGYHAGAIKAMRASAIPMPNILATSGFWYRFLHSGKSWLGNRVFKFLMSKLDESAMSLYTRNENTMKIAPDMKQLFWNNAGLSVVHDNSTFFDLVAEGKLIHVHRASISGFSGKSMTLSDGEVLPCDAAVFATGWKANQTSMFSSPSLSDLGLQYDLLKQTADQAKHWSKLDKKSEEQLRASFPVLANPPPEVVEYDKARWKPATLTPLRLFRYIAPPNLTVKGDRSLIVLGCLINTAIPIYAEVSSLWGVAYLENLPFAPSTAAILRDINEMEESVSLVDGWGVLRFRDNAAPYLDGSAEIQGFTDLLVEDLGLRSDRKRFAAEQKGKKGLFGLRIWFKEWFYPYFGKDYRGLVEEYRTRWQLEKIVK</sequence>
<evidence type="ECO:0000256" key="3">
    <source>
        <dbReference type="ARBA" id="ARBA00022827"/>
    </source>
</evidence>
<evidence type="ECO:0000256" key="4">
    <source>
        <dbReference type="ARBA" id="ARBA00023002"/>
    </source>
</evidence>
<dbReference type="Pfam" id="PF00743">
    <property type="entry name" value="FMO-like"/>
    <property type="match status" value="1"/>
</dbReference>
<evidence type="ECO:0000313" key="5">
    <source>
        <dbReference type="EMBL" id="KAG0651626.1"/>
    </source>
</evidence>
<dbReference type="OrthoDB" id="2915840at2759"/>
<evidence type="ECO:0000256" key="1">
    <source>
        <dbReference type="ARBA" id="ARBA00009183"/>
    </source>
</evidence>
<gene>
    <name evidence="5" type="ORF">D0Z07_2121</name>
</gene>
<keyword evidence="4" id="KW-0560">Oxidoreductase</keyword>
<dbReference type="PRINTS" id="PR00368">
    <property type="entry name" value="FADPNR"/>
</dbReference>
<dbReference type="PRINTS" id="PR00411">
    <property type="entry name" value="PNDRDTASEI"/>
</dbReference>
<keyword evidence="5" id="KW-0503">Monooxygenase</keyword>
<name>A0A9P6VNH0_9HELO</name>
<dbReference type="EMBL" id="VNKQ01000004">
    <property type="protein sequence ID" value="KAG0651626.1"/>
    <property type="molecule type" value="Genomic_DNA"/>
</dbReference>
<comment type="caution">
    <text evidence="5">The sequence shown here is derived from an EMBL/GenBank/DDBJ whole genome shotgun (WGS) entry which is preliminary data.</text>
</comment>
<dbReference type="GO" id="GO:0004499">
    <property type="term" value="F:N,N-dimethylaniline monooxygenase activity"/>
    <property type="evidence" value="ECO:0007669"/>
    <property type="project" value="InterPro"/>
</dbReference>
<evidence type="ECO:0000256" key="2">
    <source>
        <dbReference type="ARBA" id="ARBA00022630"/>
    </source>
</evidence>
<keyword evidence="3" id="KW-0274">FAD</keyword>